<keyword evidence="6" id="KW-0560">Oxidoreductase</keyword>
<evidence type="ECO:0000256" key="2">
    <source>
        <dbReference type="ARBA" id="ARBA00023004"/>
    </source>
</evidence>
<evidence type="ECO:0000256" key="5">
    <source>
        <dbReference type="ARBA" id="ARBA00076740"/>
    </source>
</evidence>
<dbReference type="InterPro" id="IPR005123">
    <property type="entry name" value="Oxoglu/Fe-dep_dioxygenase_dom"/>
</dbReference>
<evidence type="ECO:0000256" key="3">
    <source>
        <dbReference type="ARBA" id="ARBA00054658"/>
    </source>
</evidence>
<comment type="caution">
    <text evidence="8">The sequence shown here is derived from an EMBL/GenBank/DDBJ whole genome shotgun (WGS) entry which is preliminary data.</text>
</comment>
<sequence length="314" mass="35674">MTQIHSKEHQKVEKTIMENLPLVDLKKLYEKEELNKLREACEKYGCFRIINHHVPLTLMADMKSVAKYLHELPIDIKKRNISIIPDSGYVNLPTSPLYEGLGIYDMHITPQAVHDFCSQLELSTHHRQIIEAYGQAIHDLASSISQKIAECVGIVGADFKDWPFIFRIIKYNFSKENIGTLGVQPHSDTGFITLLQDDEKVGGLELMDDSGSYVSLPAKSGTFLCIIGDVGHAWSNGRFHNVKHRVICKEVNTRFSFGAFMLASRNGSVDAPKELVDNDHPRLYHPFNYEDLRLFRISTGNRTGEVLDQFRITS</sequence>
<keyword evidence="2 6" id="KW-0408">Iron</keyword>
<dbReference type="GO" id="GO:0016491">
    <property type="term" value="F:oxidoreductase activity"/>
    <property type="evidence" value="ECO:0007669"/>
    <property type="project" value="UniProtKB-KW"/>
</dbReference>
<comment type="similarity">
    <text evidence="6">Belongs to the iron/ascorbate-dependent oxidoreductase family.</text>
</comment>
<dbReference type="GO" id="GO:0046872">
    <property type="term" value="F:metal ion binding"/>
    <property type="evidence" value="ECO:0007669"/>
    <property type="project" value="UniProtKB-KW"/>
</dbReference>
<dbReference type="PROSITE" id="PS51471">
    <property type="entry name" value="FE2OG_OXY"/>
    <property type="match status" value="1"/>
</dbReference>
<dbReference type="PANTHER" id="PTHR47990">
    <property type="entry name" value="2-OXOGLUTARATE (2OG) AND FE(II)-DEPENDENT OXYGENASE SUPERFAMILY PROTEIN-RELATED"/>
    <property type="match status" value="1"/>
</dbReference>
<evidence type="ECO:0000256" key="4">
    <source>
        <dbReference type="ARBA" id="ARBA00074102"/>
    </source>
</evidence>
<proteinExistence type="inferred from homology"/>
<evidence type="ECO:0000313" key="8">
    <source>
        <dbReference type="EMBL" id="CAL0332991.1"/>
    </source>
</evidence>
<keyword evidence="9" id="KW-1185">Reference proteome</keyword>
<evidence type="ECO:0000259" key="7">
    <source>
        <dbReference type="PROSITE" id="PS51471"/>
    </source>
</evidence>
<dbReference type="SUPFAM" id="SSF51197">
    <property type="entry name" value="Clavaminate synthase-like"/>
    <property type="match status" value="1"/>
</dbReference>
<evidence type="ECO:0000256" key="6">
    <source>
        <dbReference type="RuleBase" id="RU003682"/>
    </source>
</evidence>
<dbReference type="AlphaFoldDB" id="A0AAV1YG14"/>
<reference evidence="8 9" key="1">
    <citation type="submission" date="2024-03" db="EMBL/GenBank/DDBJ databases">
        <authorList>
            <person name="Martinez-Hernandez J."/>
        </authorList>
    </citation>
    <scope>NUCLEOTIDE SEQUENCE [LARGE SCALE GENOMIC DNA]</scope>
</reference>
<dbReference type="InterPro" id="IPR044861">
    <property type="entry name" value="IPNS-like_FE2OG_OXY"/>
</dbReference>
<dbReference type="Pfam" id="PF14226">
    <property type="entry name" value="DIOX_N"/>
    <property type="match status" value="1"/>
</dbReference>
<keyword evidence="1 6" id="KW-0479">Metal-binding</keyword>
<dbReference type="Pfam" id="PF03171">
    <property type="entry name" value="2OG-FeII_Oxy"/>
    <property type="match status" value="1"/>
</dbReference>
<accession>A0AAV1YG14</accession>
<dbReference type="InterPro" id="IPR027443">
    <property type="entry name" value="IPNS-like_sf"/>
</dbReference>
<protein>
    <recommendedName>
        <fullName evidence="4">2-oxoglutarate-dependent dioxygenase DAO</fullName>
    </recommendedName>
    <alternativeName>
        <fullName evidence="5">Protein DIOXYGENASE FOR AUXIN OXIDATION</fullName>
    </alternativeName>
</protein>
<dbReference type="EMBL" id="CAXHTB010000024">
    <property type="protein sequence ID" value="CAL0332991.1"/>
    <property type="molecule type" value="Genomic_DNA"/>
</dbReference>
<gene>
    <name evidence="8" type="ORF">LLUT_LOCUS34051</name>
</gene>
<name>A0AAV1YG14_LUPLU</name>
<dbReference type="Gene3D" id="2.60.120.330">
    <property type="entry name" value="B-lactam Antibiotic, Isopenicillin N Synthase, Chain"/>
    <property type="match status" value="1"/>
</dbReference>
<dbReference type="InterPro" id="IPR026992">
    <property type="entry name" value="DIOX_N"/>
</dbReference>
<dbReference type="FunFam" id="2.60.120.330:FF:000017">
    <property type="entry name" value="2-oxoglutarate-dependent dioxygenase DAO"/>
    <property type="match status" value="1"/>
</dbReference>
<comment type="function">
    <text evidence="3">2-oxoglutarate-dependent dioxygenase essential for auxin catabolism and maintenance of auxin homeostasis in reproductive organs. Catalyzes the irreversible oxidation of indole-3-acetic acid (IAA) to the biologically inactive 2-oxoindole-3-acetic acid (OxIAA).</text>
</comment>
<dbReference type="Proteomes" id="UP001497480">
    <property type="component" value="Unassembled WGS sequence"/>
</dbReference>
<organism evidence="8 9">
    <name type="scientific">Lupinus luteus</name>
    <name type="common">European yellow lupine</name>
    <dbReference type="NCBI Taxonomy" id="3873"/>
    <lineage>
        <taxon>Eukaryota</taxon>
        <taxon>Viridiplantae</taxon>
        <taxon>Streptophyta</taxon>
        <taxon>Embryophyta</taxon>
        <taxon>Tracheophyta</taxon>
        <taxon>Spermatophyta</taxon>
        <taxon>Magnoliopsida</taxon>
        <taxon>eudicotyledons</taxon>
        <taxon>Gunneridae</taxon>
        <taxon>Pentapetalae</taxon>
        <taxon>rosids</taxon>
        <taxon>fabids</taxon>
        <taxon>Fabales</taxon>
        <taxon>Fabaceae</taxon>
        <taxon>Papilionoideae</taxon>
        <taxon>50 kb inversion clade</taxon>
        <taxon>genistoids sensu lato</taxon>
        <taxon>core genistoids</taxon>
        <taxon>Genisteae</taxon>
        <taxon>Lupinus</taxon>
    </lineage>
</organism>
<evidence type="ECO:0000313" key="9">
    <source>
        <dbReference type="Proteomes" id="UP001497480"/>
    </source>
</evidence>
<feature type="domain" description="Fe2OG dioxygenase" evidence="7">
    <location>
        <begin position="161"/>
        <end position="264"/>
    </location>
</feature>
<dbReference type="InterPro" id="IPR050231">
    <property type="entry name" value="Iron_ascorbate_oxido_reductase"/>
</dbReference>
<evidence type="ECO:0000256" key="1">
    <source>
        <dbReference type="ARBA" id="ARBA00022723"/>
    </source>
</evidence>